<evidence type="ECO:0000313" key="2">
    <source>
        <dbReference type="WBParaSite" id="TREG1_45160.1"/>
    </source>
</evidence>
<keyword evidence="1" id="KW-1185">Reference proteome</keyword>
<dbReference type="WBParaSite" id="TREG1_45160.1">
    <property type="protein sequence ID" value="TREG1_45160.1"/>
    <property type="gene ID" value="TREG1_45160"/>
</dbReference>
<dbReference type="Proteomes" id="UP000050795">
    <property type="component" value="Unassembled WGS sequence"/>
</dbReference>
<dbReference type="SUPFAM" id="SSF46966">
    <property type="entry name" value="Spectrin repeat"/>
    <property type="match status" value="1"/>
</dbReference>
<name>A0AA85JQF4_TRIRE</name>
<sequence>MIPLDNQLNYCYPSVRNLLYVKFPVCEKINRTTVGQKLIEVYPDLEYDVKRHLDRLHTRWEELVELVRHISNVIGQDNKEYEAKQTFRSVSCDKLPPPDELDMTTLQTQIKEFEKRLKDYADRISVINILKNQASAPDFSQREEFSAIISDLERRLSALNEPLNQKVMNLQLLQTSTKGMVELTLEGAWVREKLSQIENLSKALELDPLKAYQIGQRLMVIHCLQRQLKSHILEANNRRPRVKALCKNPQSYSCLIHESLTIYLRLTEKSNSTSQSRYKVNEKDNFKC</sequence>
<accession>A0AA85JQF4</accession>
<dbReference type="Gene3D" id="1.20.58.60">
    <property type="match status" value="1"/>
</dbReference>
<reference evidence="2" key="2">
    <citation type="submission" date="2023-11" db="UniProtKB">
        <authorList>
            <consortium name="WormBaseParasite"/>
        </authorList>
    </citation>
    <scope>IDENTIFICATION</scope>
</reference>
<reference evidence="1" key="1">
    <citation type="submission" date="2022-06" db="EMBL/GenBank/DDBJ databases">
        <authorList>
            <person name="Berger JAMES D."/>
            <person name="Berger JAMES D."/>
        </authorList>
    </citation>
    <scope>NUCLEOTIDE SEQUENCE [LARGE SCALE GENOMIC DNA]</scope>
</reference>
<dbReference type="AlphaFoldDB" id="A0AA85JQF4"/>
<organism evidence="1 2">
    <name type="scientific">Trichobilharzia regenti</name>
    <name type="common">Nasal bird schistosome</name>
    <dbReference type="NCBI Taxonomy" id="157069"/>
    <lineage>
        <taxon>Eukaryota</taxon>
        <taxon>Metazoa</taxon>
        <taxon>Spiralia</taxon>
        <taxon>Lophotrochozoa</taxon>
        <taxon>Platyhelminthes</taxon>
        <taxon>Trematoda</taxon>
        <taxon>Digenea</taxon>
        <taxon>Strigeidida</taxon>
        <taxon>Schistosomatoidea</taxon>
        <taxon>Schistosomatidae</taxon>
        <taxon>Trichobilharzia</taxon>
    </lineage>
</organism>
<proteinExistence type="predicted"/>
<protein>
    <submittedName>
        <fullName evidence="2">Uncharacterized protein</fullName>
    </submittedName>
</protein>
<evidence type="ECO:0000313" key="1">
    <source>
        <dbReference type="Proteomes" id="UP000050795"/>
    </source>
</evidence>